<dbReference type="EMBL" id="AFAY01000029">
    <property type="protein sequence ID" value="EGF10884.1"/>
    <property type="molecule type" value="Genomic_DNA"/>
</dbReference>
<evidence type="ECO:0008006" key="3">
    <source>
        <dbReference type="Google" id="ProtNLM"/>
    </source>
</evidence>
<accession>F2BCC7</accession>
<reference evidence="1 2" key="1">
    <citation type="submission" date="2011-02" db="EMBL/GenBank/DDBJ databases">
        <authorList>
            <person name="Muzny D."/>
            <person name="Qin X."/>
            <person name="Deng J."/>
            <person name="Jiang H."/>
            <person name="Liu Y."/>
            <person name="Qu J."/>
            <person name="Song X.-Z."/>
            <person name="Zhang L."/>
            <person name="Thornton R."/>
            <person name="Coyle M."/>
            <person name="Francisco L."/>
            <person name="Jackson L."/>
            <person name="Javaid M."/>
            <person name="Korchina V."/>
            <person name="Kovar C."/>
            <person name="Mata R."/>
            <person name="Mathew T."/>
            <person name="Ngo R."/>
            <person name="Nguyen L."/>
            <person name="Nguyen N."/>
            <person name="Okwuonu G."/>
            <person name="Ongeri F."/>
            <person name="Pham C."/>
            <person name="Simmons D."/>
            <person name="Wilczek-Boney K."/>
            <person name="Hale W."/>
            <person name="Jakkamsetti A."/>
            <person name="Pham P."/>
            <person name="Ruth R."/>
            <person name="San Lucas F."/>
            <person name="Warren J."/>
            <person name="Zhang J."/>
            <person name="Zhao Z."/>
            <person name="Zhou C."/>
            <person name="Zhu D."/>
            <person name="Lee S."/>
            <person name="Bess C."/>
            <person name="Blankenburg K."/>
            <person name="Forbes L."/>
            <person name="Fu Q."/>
            <person name="Gubbala S."/>
            <person name="Hirani K."/>
            <person name="Jayaseelan J.C."/>
            <person name="Lara F."/>
            <person name="Munidasa M."/>
            <person name="Palculict T."/>
            <person name="Patil S."/>
            <person name="Pu L.-L."/>
            <person name="Saada N."/>
            <person name="Tang L."/>
            <person name="Weissenberger G."/>
            <person name="Zhu Y."/>
            <person name="Hemphill L."/>
            <person name="Shang Y."/>
            <person name="Youmans B."/>
            <person name="Ayvaz T."/>
            <person name="Ross M."/>
            <person name="Santibanez J."/>
            <person name="Aqrawi P."/>
            <person name="Gross S."/>
            <person name="Joshi V."/>
            <person name="Fowler G."/>
            <person name="Nazareth L."/>
            <person name="Reid J."/>
            <person name="Worley K."/>
            <person name="Petrosino J."/>
            <person name="Highlander S."/>
            <person name="Gibbs R."/>
        </authorList>
    </citation>
    <scope>NUCLEOTIDE SEQUENCE [LARGE SCALE GENOMIC DNA]</scope>
    <source>
        <strain evidence="1 2">ATCC BAA-1200</strain>
    </source>
</reference>
<dbReference type="AlphaFoldDB" id="F2BCC7"/>
<evidence type="ECO:0000313" key="2">
    <source>
        <dbReference type="Proteomes" id="UP000004105"/>
    </source>
</evidence>
<protein>
    <recommendedName>
        <fullName evidence="3">Phage protein</fullName>
    </recommendedName>
</protein>
<dbReference type="RefSeq" id="WP_007342364.1">
    <property type="nucleotide sequence ID" value="NZ_GL878494.1"/>
</dbReference>
<proteinExistence type="predicted"/>
<organism evidence="1 2">
    <name type="scientific">Neisseria bacilliformis ATCC BAA-1200</name>
    <dbReference type="NCBI Taxonomy" id="888742"/>
    <lineage>
        <taxon>Bacteria</taxon>
        <taxon>Pseudomonadati</taxon>
        <taxon>Pseudomonadota</taxon>
        <taxon>Betaproteobacteria</taxon>
        <taxon>Neisseriales</taxon>
        <taxon>Neisseriaceae</taxon>
        <taxon>Neisseria</taxon>
    </lineage>
</organism>
<dbReference type="NCBIfam" id="NF045672">
    <property type="entry name" value="MCP_gp7_epsi_15"/>
    <property type="match status" value="1"/>
</dbReference>
<dbReference type="HOGENOM" id="CLU_841637_0_0_4"/>
<dbReference type="InterPro" id="IPR048813">
    <property type="entry name" value="GP7-like"/>
</dbReference>
<gene>
    <name evidence="1" type="ORF">HMPREF9123_1355</name>
</gene>
<name>F2BCC7_9NEIS</name>
<dbReference type="Proteomes" id="UP000004105">
    <property type="component" value="Unassembled WGS sequence"/>
</dbReference>
<evidence type="ECO:0000313" key="1">
    <source>
        <dbReference type="EMBL" id="EGF10884.1"/>
    </source>
</evidence>
<keyword evidence="2" id="KW-1185">Reference proteome</keyword>
<comment type="caution">
    <text evidence="1">The sequence shown here is derived from an EMBL/GenBank/DDBJ whole genome shotgun (WGS) entry which is preliminary data.</text>
</comment>
<dbReference type="Pfam" id="PF20911">
    <property type="entry name" value="GP7"/>
    <property type="match status" value="1"/>
</dbReference>
<sequence length="329" mass="36165">MSVLKQINPTLADVMARTGADGRLLTVVEVLNETNEVLDDLVMIEANGTTAHKTTIRSGLPEATWRMFYQGVQPSKPTVLSSDAIGTLEAYAETDKSLCDLNGNSAAWRMNEERPFLESMAQEMARALFYGSQAQNGAAFNGLAPRFSDLHAENARNIVDGGGTGADNTSIWLVVWGANTCHGIYPKGTKAGLQHKDLGEVTLNDENNGRYQGYRSHYKWDLGLSVRDWRYVVRIANVDVKKLTKDAKAGADLIDLMTQAAELIPNLNAGKAVFYCNREIRSILRRQIANRVVGSTLTMEEVAGKKVVAFDGIPVRICDQLLSTEERVK</sequence>